<dbReference type="Proteomes" id="UP000799118">
    <property type="component" value="Unassembled WGS sequence"/>
</dbReference>
<dbReference type="AlphaFoldDB" id="A0A6A4HTV5"/>
<name>A0A6A4HTV5_9AGAR</name>
<sequence>MAYPSLLELRESGNQNEEPQTLDDVEHSRPLCLQDTRDAIHANIVMQWRGAEFKMERNIPERIDMARPKGGDLVSPVFEYALRTKNIECFCGVLAKKEGMLTLGNALSYGQTGVKMVDKDYELEENEGESGRETRRMIVRIVRARKKRQCMDRLRAPLKDRLRLVRFGRTVILTDWSAMTAGTNATANGTRDHEKEHTVTITAELTRCADPGELVQWRFSFIVPRNSGALWREGDEEFKAA</sequence>
<evidence type="ECO:0000313" key="2">
    <source>
        <dbReference type="Proteomes" id="UP000799118"/>
    </source>
</evidence>
<organism evidence="1 2">
    <name type="scientific">Gymnopus androsaceus JB14</name>
    <dbReference type="NCBI Taxonomy" id="1447944"/>
    <lineage>
        <taxon>Eukaryota</taxon>
        <taxon>Fungi</taxon>
        <taxon>Dikarya</taxon>
        <taxon>Basidiomycota</taxon>
        <taxon>Agaricomycotina</taxon>
        <taxon>Agaricomycetes</taxon>
        <taxon>Agaricomycetidae</taxon>
        <taxon>Agaricales</taxon>
        <taxon>Marasmiineae</taxon>
        <taxon>Omphalotaceae</taxon>
        <taxon>Gymnopus</taxon>
    </lineage>
</organism>
<feature type="non-terminal residue" evidence="1">
    <location>
        <position position="241"/>
    </location>
</feature>
<keyword evidence="2" id="KW-1185">Reference proteome</keyword>
<reference evidence="1" key="1">
    <citation type="journal article" date="2019" name="Environ. Microbiol.">
        <title>Fungal ecological strategies reflected in gene transcription - a case study of two litter decomposers.</title>
        <authorList>
            <person name="Barbi F."/>
            <person name="Kohler A."/>
            <person name="Barry K."/>
            <person name="Baskaran P."/>
            <person name="Daum C."/>
            <person name="Fauchery L."/>
            <person name="Ihrmark K."/>
            <person name="Kuo A."/>
            <person name="LaButti K."/>
            <person name="Lipzen A."/>
            <person name="Morin E."/>
            <person name="Grigoriev I.V."/>
            <person name="Henrissat B."/>
            <person name="Lindahl B."/>
            <person name="Martin F."/>
        </authorList>
    </citation>
    <scope>NUCLEOTIDE SEQUENCE</scope>
    <source>
        <strain evidence="1">JB14</strain>
    </source>
</reference>
<accession>A0A6A4HTV5</accession>
<protein>
    <submittedName>
        <fullName evidence="1">Uncharacterized protein</fullName>
    </submittedName>
</protein>
<evidence type="ECO:0000313" key="1">
    <source>
        <dbReference type="EMBL" id="KAE9400135.1"/>
    </source>
</evidence>
<proteinExistence type="predicted"/>
<dbReference type="EMBL" id="ML769460">
    <property type="protein sequence ID" value="KAE9400135.1"/>
    <property type="molecule type" value="Genomic_DNA"/>
</dbReference>
<gene>
    <name evidence="1" type="ORF">BT96DRAFT_975521</name>
</gene>